<evidence type="ECO:0000313" key="2">
    <source>
        <dbReference type="EMBL" id="QEK12058.1"/>
    </source>
</evidence>
<feature type="compositionally biased region" description="Basic and acidic residues" evidence="1">
    <location>
        <begin position="60"/>
        <end position="77"/>
    </location>
</feature>
<protein>
    <submittedName>
        <fullName evidence="2">Uncharacterized protein</fullName>
    </submittedName>
</protein>
<dbReference type="RefSeq" id="WP_148809213.1">
    <property type="nucleotide sequence ID" value="NZ_CP042243.1"/>
</dbReference>
<gene>
    <name evidence="2" type="ORF">FQB35_06545</name>
</gene>
<name>A0A5C0SFL8_CRATE</name>
<dbReference type="AlphaFoldDB" id="A0A5C0SFL8"/>
<keyword evidence="3" id="KW-1185">Reference proteome</keyword>
<proteinExistence type="predicted"/>
<organism evidence="2 3">
    <name type="scientific">Crassaminicella thermophila</name>
    <dbReference type="NCBI Taxonomy" id="2599308"/>
    <lineage>
        <taxon>Bacteria</taxon>
        <taxon>Bacillati</taxon>
        <taxon>Bacillota</taxon>
        <taxon>Clostridia</taxon>
        <taxon>Eubacteriales</taxon>
        <taxon>Clostridiaceae</taxon>
        <taxon>Crassaminicella</taxon>
    </lineage>
</organism>
<accession>A0A5C0SFL8</accession>
<dbReference type="EMBL" id="CP042243">
    <property type="protein sequence ID" value="QEK12058.1"/>
    <property type="molecule type" value="Genomic_DNA"/>
</dbReference>
<sequence length="77" mass="9295">MWRRRRRKKYKFFVGCLILLLIGFVYGYVKNDIQLLDHIRNKDHKQIRIGEIILNPPSDTDNKTPKNVQQKKEMLVI</sequence>
<feature type="region of interest" description="Disordered" evidence="1">
    <location>
        <begin position="57"/>
        <end position="77"/>
    </location>
</feature>
<evidence type="ECO:0000256" key="1">
    <source>
        <dbReference type="SAM" id="MobiDB-lite"/>
    </source>
</evidence>
<evidence type="ECO:0000313" key="3">
    <source>
        <dbReference type="Proteomes" id="UP000324646"/>
    </source>
</evidence>
<reference evidence="2 3" key="1">
    <citation type="submission" date="2019-07" db="EMBL/GenBank/DDBJ databases">
        <title>Complete genome of Crassaminicella thermophila SY095.</title>
        <authorList>
            <person name="Li X."/>
        </authorList>
    </citation>
    <scope>NUCLEOTIDE SEQUENCE [LARGE SCALE GENOMIC DNA]</scope>
    <source>
        <strain evidence="2 3">SY095</strain>
    </source>
</reference>
<dbReference type="KEGG" id="crs:FQB35_06545"/>
<dbReference type="Proteomes" id="UP000324646">
    <property type="component" value="Chromosome"/>
</dbReference>